<dbReference type="EMBL" id="FPBA01000044">
    <property type="protein sequence ID" value="SFU09028.1"/>
    <property type="molecule type" value="Genomic_DNA"/>
</dbReference>
<accession>A0A1I7DBC8</accession>
<protein>
    <submittedName>
        <fullName evidence="1">Uncharacterized protein</fullName>
    </submittedName>
</protein>
<evidence type="ECO:0000313" key="1">
    <source>
        <dbReference type="EMBL" id="SFU09028.1"/>
    </source>
</evidence>
<keyword evidence="2" id="KW-1185">Reference proteome</keyword>
<name>A0A1I7DBC8_9ACTN</name>
<dbReference type="AlphaFoldDB" id="A0A1I7DBC8"/>
<evidence type="ECO:0000313" key="2">
    <source>
        <dbReference type="Proteomes" id="UP000199546"/>
    </source>
</evidence>
<organism evidence="1 2">
    <name type="scientific">Geodermatophilus amargosae</name>
    <dbReference type="NCBI Taxonomy" id="1296565"/>
    <lineage>
        <taxon>Bacteria</taxon>
        <taxon>Bacillati</taxon>
        <taxon>Actinomycetota</taxon>
        <taxon>Actinomycetes</taxon>
        <taxon>Geodermatophilales</taxon>
        <taxon>Geodermatophilaceae</taxon>
        <taxon>Geodermatophilus</taxon>
    </lineage>
</organism>
<dbReference type="STRING" id="1296565.SAMN05660657_05586"/>
<sequence length="74" mass="7881">MTPEALAAEVSFATATRLTCSVAATPATPPSTRVNDDGENGWASFRDTSLDTYKALKLLTLSEKWSSGRRTTAS</sequence>
<proteinExistence type="predicted"/>
<reference evidence="2" key="1">
    <citation type="submission" date="2016-10" db="EMBL/GenBank/DDBJ databases">
        <authorList>
            <person name="Varghese N."/>
            <person name="Submissions S."/>
        </authorList>
    </citation>
    <scope>NUCLEOTIDE SEQUENCE [LARGE SCALE GENOMIC DNA]</scope>
    <source>
        <strain evidence="2">DSM 46136</strain>
    </source>
</reference>
<dbReference type="RefSeq" id="WP_175551874.1">
    <property type="nucleotide sequence ID" value="NZ_FPBA01000044.1"/>
</dbReference>
<dbReference type="Proteomes" id="UP000199546">
    <property type="component" value="Unassembled WGS sequence"/>
</dbReference>
<gene>
    <name evidence="1" type="ORF">SAMN05660657_05586</name>
</gene>